<feature type="transmembrane region" description="Helical" evidence="5">
    <location>
        <begin position="94"/>
        <end position="121"/>
    </location>
</feature>
<reference evidence="8" key="1">
    <citation type="submission" date="2025-08" db="UniProtKB">
        <authorList>
            <consortium name="Ensembl"/>
        </authorList>
    </citation>
    <scope>IDENTIFICATION</scope>
</reference>
<keyword evidence="4 5" id="KW-0472">Membrane</keyword>
<evidence type="ECO:0000256" key="4">
    <source>
        <dbReference type="ARBA" id="ARBA00023136"/>
    </source>
</evidence>
<dbReference type="Ensembl" id="ENSEBUT00000012443.1">
    <property type="protein sequence ID" value="ENSEBUP00000011866.1"/>
    <property type="gene ID" value="ENSEBUG00000007603.1"/>
</dbReference>
<evidence type="ECO:0000256" key="2">
    <source>
        <dbReference type="ARBA" id="ARBA00022692"/>
    </source>
</evidence>
<dbReference type="AlphaFoldDB" id="A0A8C4Q950"/>
<dbReference type="GO" id="GO:0016020">
    <property type="term" value="C:membrane"/>
    <property type="evidence" value="ECO:0007669"/>
    <property type="project" value="UniProtKB-SubCell"/>
</dbReference>
<evidence type="ECO:0000313" key="9">
    <source>
        <dbReference type="Proteomes" id="UP000694388"/>
    </source>
</evidence>
<evidence type="ECO:0000256" key="6">
    <source>
        <dbReference type="SAM" id="SignalP"/>
    </source>
</evidence>
<dbReference type="InterPro" id="IPR053891">
    <property type="entry name" value="Shisa_N"/>
</dbReference>
<dbReference type="PANTHER" id="PTHR31395">
    <property type="entry name" value="SHISA"/>
    <property type="match status" value="1"/>
</dbReference>
<keyword evidence="6" id="KW-0732">Signal</keyword>
<feature type="chain" id="PRO_5034983504" evidence="6">
    <location>
        <begin position="17"/>
        <end position="231"/>
    </location>
</feature>
<evidence type="ECO:0000313" key="8">
    <source>
        <dbReference type="Ensembl" id="ENSEBUP00000011866.1"/>
    </source>
</evidence>
<feature type="signal peptide" evidence="6">
    <location>
        <begin position="1"/>
        <end position="16"/>
    </location>
</feature>
<dbReference type="PANTHER" id="PTHR31395:SF23">
    <property type="entry name" value="GEO05642P1"/>
    <property type="match status" value="1"/>
</dbReference>
<keyword evidence="2 5" id="KW-0812">Transmembrane</keyword>
<evidence type="ECO:0000256" key="3">
    <source>
        <dbReference type="ARBA" id="ARBA00022989"/>
    </source>
</evidence>
<evidence type="ECO:0000256" key="5">
    <source>
        <dbReference type="SAM" id="Phobius"/>
    </source>
</evidence>
<keyword evidence="9" id="KW-1185">Reference proteome</keyword>
<name>A0A8C4Q950_EPTBU</name>
<keyword evidence="3 5" id="KW-1133">Transmembrane helix</keyword>
<protein>
    <submittedName>
        <fullName evidence="8">Shisa family member 4</fullName>
    </submittedName>
</protein>
<feature type="domain" description="Shisa N-terminal" evidence="7">
    <location>
        <begin position="35"/>
        <end position="84"/>
    </location>
</feature>
<evidence type="ECO:0000256" key="1">
    <source>
        <dbReference type="ARBA" id="ARBA00004370"/>
    </source>
</evidence>
<reference evidence="8" key="2">
    <citation type="submission" date="2025-09" db="UniProtKB">
        <authorList>
            <consortium name="Ensembl"/>
        </authorList>
    </citation>
    <scope>IDENTIFICATION</scope>
</reference>
<dbReference type="InterPro" id="IPR026910">
    <property type="entry name" value="Shisa"/>
</dbReference>
<dbReference type="Pfam" id="PF13908">
    <property type="entry name" value="Shisa_N"/>
    <property type="match status" value="1"/>
</dbReference>
<dbReference type="GeneTree" id="ENSGT00730000111186"/>
<proteinExistence type="predicted"/>
<sequence length="231" mass="25458">MSIIAAFVICITTGCTVHHCWQRRGRFQTTIGASNDCLSFMTSNGSWYDKIDCRLGFCCGDCHRRYCCFSLSQRISENTQRRCNMYTSSASTVVGIVTSVIAFLAIISIIVCCFMCSCCLLHRLCRRQHLQSNTEQFNMGTPSVQSPYPQPFPATTYTSYGSGPSYPAPTYPMAPVYPSAPGFPTAATYPSVQPYPQGPLYPTYPAAPPPYEPMAGFEAHRPVQSPSGYPP</sequence>
<organism evidence="8 9">
    <name type="scientific">Eptatretus burgeri</name>
    <name type="common">Inshore hagfish</name>
    <dbReference type="NCBI Taxonomy" id="7764"/>
    <lineage>
        <taxon>Eukaryota</taxon>
        <taxon>Metazoa</taxon>
        <taxon>Chordata</taxon>
        <taxon>Craniata</taxon>
        <taxon>Vertebrata</taxon>
        <taxon>Cyclostomata</taxon>
        <taxon>Myxini</taxon>
        <taxon>Myxiniformes</taxon>
        <taxon>Myxinidae</taxon>
        <taxon>Eptatretinae</taxon>
        <taxon>Eptatretus</taxon>
    </lineage>
</organism>
<comment type="subcellular location">
    <subcellularLocation>
        <location evidence="1">Membrane</location>
    </subcellularLocation>
</comment>
<accession>A0A8C4Q950</accession>
<evidence type="ECO:0000259" key="7">
    <source>
        <dbReference type="Pfam" id="PF13908"/>
    </source>
</evidence>
<dbReference type="Proteomes" id="UP000694388">
    <property type="component" value="Unplaced"/>
</dbReference>